<reference evidence="1 2" key="1">
    <citation type="journal article" date="2024" name="G3 (Bethesda)">
        <title>Genome assembly of Hibiscus sabdariffa L. provides insights into metabolisms of medicinal natural products.</title>
        <authorList>
            <person name="Kim T."/>
        </authorList>
    </citation>
    <scope>NUCLEOTIDE SEQUENCE [LARGE SCALE GENOMIC DNA]</scope>
    <source>
        <strain evidence="1">TK-2024</strain>
        <tissue evidence="1">Old leaves</tissue>
    </source>
</reference>
<comment type="caution">
    <text evidence="1">The sequence shown here is derived from an EMBL/GenBank/DDBJ whole genome shotgun (WGS) entry which is preliminary data.</text>
</comment>
<gene>
    <name evidence="1" type="ORF">V6N12_057945</name>
</gene>
<name>A0ABR2AE81_9ROSI</name>
<organism evidence="1 2">
    <name type="scientific">Hibiscus sabdariffa</name>
    <name type="common">roselle</name>
    <dbReference type="NCBI Taxonomy" id="183260"/>
    <lineage>
        <taxon>Eukaryota</taxon>
        <taxon>Viridiplantae</taxon>
        <taxon>Streptophyta</taxon>
        <taxon>Embryophyta</taxon>
        <taxon>Tracheophyta</taxon>
        <taxon>Spermatophyta</taxon>
        <taxon>Magnoliopsida</taxon>
        <taxon>eudicotyledons</taxon>
        <taxon>Gunneridae</taxon>
        <taxon>Pentapetalae</taxon>
        <taxon>rosids</taxon>
        <taxon>malvids</taxon>
        <taxon>Malvales</taxon>
        <taxon>Malvaceae</taxon>
        <taxon>Malvoideae</taxon>
        <taxon>Hibiscus</taxon>
    </lineage>
</organism>
<dbReference type="EMBL" id="JBBPBM010000784">
    <property type="protein sequence ID" value="KAK8491516.1"/>
    <property type="molecule type" value="Genomic_DNA"/>
</dbReference>
<sequence length="187" mass="20650">MKRKVKARLVAFERSDLVAGGKRPYYSEEEGETADRVTRQEILAAYPFHTPLRGKEKKSIYTFLLLSFSLSEVASPVLSSPSRERSGAVQVRSILAKLEKSASEPAFDLEAAIFEYPADLRFRLAGGEDLSIGLQGLLSQKKGQIVRPTNLVNKDPRRKTASQVSSPASGYLRKELGAHSFHIEKGA</sequence>
<proteinExistence type="predicted"/>
<evidence type="ECO:0000313" key="2">
    <source>
        <dbReference type="Proteomes" id="UP001472677"/>
    </source>
</evidence>
<keyword evidence="2" id="KW-1185">Reference proteome</keyword>
<accession>A0ABR2AE81</accession>
<evidence type="ECO:0000313" key="1">
    <source>
        <dbReference type="EMBL" id="KAK8491516.1"/>
    </source>
</evidence>
<dbReference type="Proteomes" id="UP001472677">
    <property type="component" value="Unassembled WGS sequence"/>
</dbReference>
<protein>
    <submittedName>
        <fullName evidence="1">Uncharacterized protein</fullName>
    </submittedName>
</protein>